<feature type="domain" description="Ferrous iron transporter FeoA-like" evidence="2">
    <location>
        <begin position="1"/>
        <end position="74"/>
    </location>
</feature>
<gene>
    <name evidence="3" type="ORF">CQA62_04505</name>
</gene>
<dbReference type="PANTHER" id="PTHR42954">
    <property type="entry name" value="FE(2+) TRANSPORT PROTEIN A"/>
    <property type="match status" value="1"/>
</dbReference>
<dbReference type="EMBL" id="NXLU01000004">
    <property type="protein sequence ID" value="RDU69097.1"/>
    <property type="molecule type" value="Genomic_DNA"/>
</dbReference>
<evidence type="ECO:0000259" key="2">
    <source>
        <dbReference type="SMART" id="SM00899"/>
    </source>
</evidence>
<proteinExistence type="predicted"/>
<dbReference type="Gene3D" id="2.30.30.90">
    <property type="match status" value="1"/>
</dbReference>
<reference evidence="3 4" key="1">
    <citation type="submission" date="2018-04" db="EMBL/GenBank/DDBJ databases">
        <title>Novel Campyloabacter and Helicobacter Species and Strains.</title>
        <authorList>
            <person name="Mannion A.J."/>
            <person name="Shen Z."/>
            <person name="Fox J.G."/>
        </authorList>
    </citation>
    <scope>NUCLEOTIDE SEQUENCE [LARGE SCALE GENOMIC DNA]</scope>
    <source>
        <strain evidence="3 4">ATCC 700242</strain>
    </source>
</reference>
<keyword evidence="1" id="KW-0408">Iron</keyword>
<dbReference type="Proteomes" id="UP000257067">
    <property type="component" value="Unassembled WGS sequence"/>
</dbReference>
<dbReference type="InterPro" id="IPR008988">
    <property type="entry name" value="Transcriptional_repressor_C"/>
</dbReference>
<dbReference type="RefSeq" id="WP_104724736.1">
    <property type="nucleotide sequence ID" value="NZ_FZNE01000004.1"/>
</dbReference>
<organism evidence="3 4">
    <name type="scientific">Helicobacter cholecystus</name>
    <dbReference type="NCBI Taxonomy" id="45498"/>
    <lineage>
        <taxon>Bacteria</taxon>
        <taxon>Pseudomonadati</taxon>
        <taxon>Campylobacterota</taxon>
        <taxon>Epsilonproteobacteria</taxon>
        <taxon>Campylobacterales</taxon>
        <taxon>Helicobacteraceae</taxon>
        <taxon>Helicobacter</taxon>
    </lineage>
</organism>
<dbReference type="SMART" id="SM00899">
    <property type="entry name" value="FeoA"/>
    <property type="match status" value="1"/>
</dbReference>
<accession>A0A3D8IUY7</accession>
<dbReference type="SUPFAM" id="SSF50037">
    <property type="entry name" value="C-terminal domain of transcriptional repressors"/>
    <property type="match status" value="1"/>
</dbReference>
<protein>
    <submittedName>
        <fullName evidence="3">Ferrous iron transport protein A</fullName>
    </submittedName>
</protein>
<sequence>MTLFEASENQYYKIVAIQTIDETLKDRLLSLGVTKDTQVFLERFSHNKDTLAIKISHSKVALRSSEAQHIIVEAI</sequence>
<dbReference type="OrthoDB" id="5334830at2"/>
<dbReference type="Pfam" id="PF04023">
    <property type="entry name" value="FeoA"/>
    <property type="match status" value="1"/>
</dbReference>
<dbReference type="InterPro" id="IPR007167">
    <property type="entry name" value="Fe-transptr_FeoA-like"/>
</dbReference>
<dbReference type="InterPro" id="IPR052713">
    <property type="entry name" value="FeoA"/>
</dbReference>
<comment type="caution">
    <text evidence="3">The sequence shown here is derived from an EMBL/GenBank/DDBJ whole genome shotgun (WGS) entry which is preliminary data.</text>
</comment>
<dbReference type="InterPro" id="IPR038157">
    <property type="entry name" value="FeoA_core_dom"/>
</dbReference>
<name>A0A3D8IUY7_9HELI</name>
<dbReference type="GO" id="GO:0046914">
    <property type="term" value="F:transition metal ion binding"/>
    <property type="evidence" value="ECO:0007669"/>
    <property type="project" value="InterPro"/>
</dbReference>
<evidence type="ECO:0000256" key="1">
    <source>
        <dbReference type="ARBA" id="ARBA00023004"/>
    </source>
</evidence>
<dbReference type="AlphaFoldDB" id="A0A3D8IUY7"/>
<keyword evidence="4" id="KW-1185">Reference proteome</keyword>
<evidence type="ECO:0000313" key="4">
    <source>
        <dbReference type="Proteomes" id="UP000257067"/>
    </source>
</evidence>
<dbReference type="PANTHER" id="PTHR42954:SF2">
    <property type="entry name" value="FE(2+) TRANSPORT PROTEIN A"/>
    <property type="match status" value="1"/>
</dbReference>
<evidence type="ECO:0000313" key="3">
    <source>
        <dbReference type="EMBL" id="RDU69097.1"/>
    </source>
</evidence>